<name>A0A645H9A5_9ZZZZ</name>
<sequence length="78" mass="9102">MITSFLEVCENMSINDADILAQEWNACHYSQEKVMELVEEAITYIADFEFEEAIERLKLAYAQIEREENNGEEENFGC</sequence>
<evidence type="ECO:0000313" key="1">
    <source>
        <dbReference type="EMBL" id="MPN35587.1"/>
    </source>
</evidence>
<comment type="caution">
    <text evidence="1">The sequence shown here is derived from an EMBL/GenBank/DDBJ whole genome shotgun (WGS) entry which is preliminary data.</text>
</comment>
<dbReference type="AlphaFoldDB" id="A0A645H9A5"/>
<accession>A0A645H9A5</accession>
<proteinExistence type="predicted"/>
<gene>
    <name evidence="1" type="ORF">SDC9_183085</name>
</gene>
<dbReference type="EMBL" id="VSSQ01089266">
    <property type="protein sequence ID" value="MPN35587.1"/>
    <property type="molecule type" value="Genomic_DNA"/>
</dbReference>
<reference evidence="1" key="1">
    <citation type="submission" date="2019-08" db="EMBL/GenBank/DDBJ databases">
        <authorList>
            <person name="Kucharzyk K."/>
            <person name="Murdoch R.W."/>
            <person name="Higgins S."/>
            <person name="Loffler F."/>
        </authorList>
    </citation>
    <scope>NUCLEOTIDE SEQUENCE</scope>
</reference>
<protein>
    <submittedName>
        <fullName evidence="1">Uncharacterized protein</fullName>
    </submittedName>
</protein>
<organism evidence="1">
    <name type="scientific">bioreactor metagenome</name>
    <dbReference type="NCBI Taxonomy" id="1076179"/>
    <lineage>
        <taxon>unclassified sequences</taxon>
        <taxon>metagenomes</taxon>
        <taxon>ecological metagenomes</taxon>
    </lineage>
</organism>